<dbReference type="RefSeq" id="WP_225970231.1">
    <property type="nucleotide sequence ID" value="NZ_JAFDST010000002.1"/>
</dbReference>
<name>A0ABS4CVE6_9BACI</name>
<sequence>MLYVQNVKELGKMNDLTCIIIGGGYAGLQAFKQIQATTRDVANGRRIRFVLIDKQPGHLRKSLPNPQLHSMTIC</sequence>
<organism evidence="1 2">
    <name type="scientific">Bacillus capparidis</name>
    <dbReference type="NCBI Taxonomy" id="1840411"/>
    <lineage>
        <taxon>Bacteria</taxon>
        <taxon>Bacillati</taxon>
        <taxon>Bacillota</taxon>
        <taxon>Bacilli</taxon>
        <taxon>Bacillales</taxon>
        <taxon>Bacillaceae</taxon>
        <taxon>Bacillus</taxon>
    </lineage>
</organism>
<keyword evidence="2" id="KW-1185">Reference proteome</keyword>
<dbReference type="EMBL" id="JAFDST010000002">
    <property type="protein sequence ID" value="MBP1081473.1"/>
    <property type="molecule type" value="Genomic_DNA"/>
</dbReference>
<evidence type="ECO:0000313" key="1">
    <source>
        <dbReference type="EMBL" id="MBP1081473.1"/>
    </source>
</evidence>
<protein>
    <submittedName>
        <fullName evidence="1">NADH dehydrogenase</fullName>
    </submittedName>
</protein>
<reference evidence="1 2" key="1">
    <citation type="submission" date="2021-01" db="EMBL/GenBank/DDBJ databases">
        <title>Genomic Encyclopedia of Type Strains, Phase IV (KMG-IV): sequencing the most valuable type-strain genomes for metagenomic binning, comparative biology and taxonomic classification.</title>
        <authorList>
            <person name="Goeker M."/>
        </authorList>
    </citation>
    <scope>NUCLEOTIDE SEQUENCE [LARGE SCALE GENOMIC DNA]</scope>
    <source>
        <strain evidence="1 2">DSM 103394</strain>
    </source>
</reference>
<evidence type="ECO:0000313" key="2">
    <source>
        <dbReference type="Proteomes" id="UP000674416"/>
    </source>
</evidence>
<gene>
    <name evidence="1" type="ORF">JOC74_001966</name>
</gene>
<dbReference type="Proteomes" id="UP000674416">
    <property type="component" value="Unassembled WGS sequence"/>
</dbReference>
<accession>A0ABS4CVE6</accession>
<proteinExistence type="predicted"/>
<comment type="caution">
    <text evidence="1">The sequence shown here is derived from an EMBL/GenBank/DDBJ whole genome shotgun (WGS) entry which is preliminary data.</text>
</comment>